<feature type="transmembrane region" description="Helical" evidence="10">
    <location>
        <begin position="380"/>
        <end position="401"/>
    </location>
</feature>
<keyword evidence="13" id="KW-1185">Reference proteome</keyword>
<dbReference type="PANTHER" id="PTHR48021">
    <property type="match status" value="1"/>
</dbReference>
<evidence type="ECO:0000256" key="3">
    <source>
        <dbReference type="ARBA" id="ARBA00022475"/>
    </source>
</evidence>
<reference evidence="12" key="2">
    <citation type="submission" date="2021-09" db="EMBL/GenBank/DDBJ databases">
        <authorList>
            <person name="Jia N."/>
            <person name="Wang J."/>
            <person name="Shi W."/>
            <person name="Du L."/>
            <person name="Sun Y."/>
            <person name="Zhan W."/>
            <person name="Jiang J."/>
            <person name="Wang Q."/>
            <person name="Zhang B."/>
            <person name="Ji P."/>
            <person name="Sakyi L.B."/>
            <person name="Cui X."/>
            <person name="Yuan T."/>
            <person name="Jiang B."/>
            <person name="Yang W."/>
            <person name="Lam T.T.-Y."/>
            <person name="Chang Q."/>
            <person name="Ding S."/>
            <person name="Wang X."/>
            <person name="Zhu J."/>
            <person name="Ruan X."/>
            <person name="Zhao L."/>
            <person name="Wei J."/>
            <person name="Que T."/>
            <person name="Du C."/>
            <person name="Cheng J."/>
            <person name="Dai P."/>
            <person name="Han X."/>
            <person name="Huang E."/>
            <person name="Gao Y."/>
            <person name="Liu J."/>
            <person name="Shao H."/>
            <person name="Ye R."/>
            <person name="Li L."/>
            <person name="Wei W."/>
            <person name="Wang X."/>
            <person name="Wang C."/>
            <person name="Huo Q."/>
            <person name="Li W."/>
            <person name="Guo W."/>
            <person name="Chen H."/>
            <person name="Chen S."/>
            <person name="Zhou L."/>
            <person name="Zhou L."/>
            <person name="Ni X."/>
            <person name="Tian J."/>
            <person name="Zhou Y."/>
            <person name="Sheng Y."/>
            <person name="Liu T."/>
            <person name="Pan Y."/>
            <person name="Xia L."/>
            <person name="Li J."/>
            <person name="Zhao F."/>
            <person name="Cao W."/>
        </authorList>
    </citation>
    <scope>NUCLEOTIDE SEQUENCE</scope>
    <source>
        <strain evidence="12">Rsan-2018</strain>
        <tissue evidence="12">Larvae</tissue>
    </source>
</reference>
<feature type="transmembrane region" description="Helical" evidence="10">
    <location>
        <begin position="413"/>
        <end position="431"/>
    </location>
</feature>
<dbReference type="VEuPathDB" id="VectorBase:RSAN_040689"/>
<evidence type="ECO:0000256" key="2">
    <source>
        <dbReference type="ARBA" id="ARBA00022448"/>
    </source>
</evidence>
<dbReference type="Gene3D" id="1.20.1250.20">
    <property type="entry name" value="MFS general substrate transporter like domains"/>
    <property type="match status" value="3"/>
</dbReference>
<evidence type="ECO:0000256" key="9">
    <source>
        <dbReference type="ARBA" id="ARBA00024348"/>
    </source>
</evidence>
<feature type="transmembrane region" description="Helical" evidence="10">
    <location>
        <begin position="540"/>
        <end position="557"/>
    </location>
</feature>
<dbReference type="InterPro" id="IPR005828">
    <property type="entry name" value="MFS_sugar_transport-like"/>
</dbReference>
<dbReference type="GO" id="GO:0022857">
    <property type="term" value="F:transmembrane transporter activity"/>
    <property type="evidence" value="ECO:0007669"/>
    <property type="project" value="InterPro"/>
</dbReference>
<dbReference type="InterPro" id="IPR036259">
    <property type="entry name" value="MFS_trans_sf"/>
</dbReference>
<dbReference type="GO" id="GO:0005886">
    <property type="term" value="C:plasma membrane"/>
    <property type="evidence" value="ECO:0007669"/>
    <property type="project" value="UniProtKB-SubCell"/>
</dbReference>
<feature type="transmembrane region" description="Helical" evidence="10">
    <location>
        <begin position="741"/>
        <end position="758"/>
    </location>
</feature>
<keyword evidence="5 10" id="KW-0812">Transmembrane</keyword>
<evidence type="ECO:0000256" key="8">
    <source>
        <dbReference type="ARBA" id="ARBA00023180"/>
    </source>
</evidence>
<sequence>MDSASDGRRRMYLAMAATYFGTVTTGLTYAYSSPALPDIRRNLQISEEDAAWFGSLMLAGGIAAGVFSGQLLSLTGRRGSMVVGAVLFAAGWLMLAFANSKGLLFSGRFLTGSGVAVISTTSAVFVAEVAPTSLRGALNTGCNFMLALGIFVGYVMGKWLNYQWLAAASFVPAVINGLAFLLYVRESPLWLLQKGRRKEAVEALQFYRGTHTENEFKAMESSVTEGATGLTLGDFAQPYVYKSFLCALLTLLMQQVSVVNILLFFAQDIFQEAGVAMAPDDCAIVVGGMLALFFLVATLLADKAGLKLLFIFSTALSAASLVALGLCFHLKDGNGQSFLDNYGWLPLASIVLYFIGYSLGLGPLPFVFIGELIPLKAKGVATSACVVLFYSFGFLITKTFADLVHLVGTGAAYWFYGALLAVTLLVFSIFVPDTKGKTLDEIEQIFGSDTAEVQWSEDSSKVAASRRRLAICVAAAYFAMMSVGLMCAYSSPALPYIRERFNLTNDEVTWFGSLVLPGAVLGGLIEGQLVNLIGRRKTMVTVAVWFVSGWMCIILAPSTPWLMVGRFLTGGGMGTAAPASSVYLSEVSPAHMRGLLNTGCNLLFAVGILLGYTMGKWLYYTWLAVACLVPAFVCGVAFALYVQESPRWLILKGRRAQAMEALKFYRGPRIGEEFSSLERSAADLPGLTLAEMRKPYIYKPLLYSLLPMFMQQAAAVNVVLFYAKDIFDEAGTSLDSHNCSIIMGGISVVIFTVATVLADRAGRKALFVVSSVVTMVGLGLLGLYFYLKDVNGEEFSKEYGWFPILAIALYAVGHSLGLGPLPFVFMGELIPLKAKGLASSVCTAFLFATGFLLVKEHFDIQSLLSAAGAYWLYGALVLVAFVPFVVFVPETKGKSLEEIEKLFGGSGSERAGFSEIADDLRLSTL</sequence>
<name>A0A9D4PSJ2_RHISA</name>
<dbReference type="InterPro" id="IPR050549">
    <property type="entry name" value="MFS_Trehalose_Transporter"/>
</dbReference>
<dbReference type="PROSITE" id="PS50850">
    <property type="entry name" value="MFS"/>
    <property type="match status" value="2"/>
</dbReference>
<evidence type="ECO:0000256" key="1">
    <source>
        <dbReference type="ARBA" id="ARBA00004651"/>
    </source>
</evidence>
<keyword evidence="8" id="KW-0325">Glycoprotein</keyword>
<dbReference type="Pfam" id="PF00083">
    <property type="entry name" value="Sugar_tr"/>
    <property type="match status" value="2"/>
</dbReference>
<dbReference type="Proteomes" id="UP000821837">
    <property type="component" value="Chromosome 5"/>
</dbReference>
<keyword evidence="3" id="KW-1003">Cell membrane</keyword>
<evidence type="ECO:0000313" key="12">
    <source>
        <dbReference type="EMBL" id="KAH7951589.1"/>
    </source>
</evidence>
<dbReference type="InterPro" id="IPR003663">
    <property type="entry name" value="Sugar/inositol_transpt"/>
</dbReference>
<evidence type="ECO:0000313" key="13">
    <source>
        <dbReference type="Proteomes" id="UP000821837"/>
    </source>
</evidence>
<feature type="domain" description="Major facilitator superfamily (MFS) profile" evidence="11">
    <location>
        <begin position="468"/>
        <end position="892"/>
    </location>
</feature>
<dbReference type="PANTHER" id="PTHR48021:SF1">
    <property type="entry name" value="GH07001P-RELATED"/>
    <property type="match status" value="1"/>
</dbReference>
<feature type="transmembrane region" description="Helical" evidence="10">
    <location>
        <begin position="137"/>
        <end position="156"/>
    </location>
</feature>
<evidence type="ECO:0000256" key="4">
    <source>
        <dbReference type="ARBA" id="ARBA00022597"/>
    </source>
</evidence>
<evidence type="ECO:0000259" key="11">
    <source>
        <dbReference type="PROSITE" id="PS50850"/>
    </source>
</evidence>
<feature type="transmembrane region" description="Helical" evidence="10">
    <location>
        <begin position="283"/>
        <end position="301"/>
    </location>
</feature>
<feature type="transmembrane region" description="Helical" evidence="10">
    <location>
        <begin position="799"/>
        <end position="825"/>
    </location>
</feature>
<evidence type="ECO:0000256" key="10">
    <source>
        <dbReference type="SAM" id="Phobius"/>
    </source>
</evidence>
<feature type="transmembrane region" description="Helical" evidence="10">
    <location>
        <begin position="244"/>
        <end position="263"/>
    </location>
</feature>
<gene>
    <name evidence="12" type="ORF">HPB52_010450</name>
</gene>
<feature type="transmembrane region" description="Helical" evidence="10">
    <location>
        <begin position="109"/>
        <end position="130"/>
    </location>
</feature>
<evidence type="ECO:0000256" key="5">
    <source>
        <dbReference type="ARBA" id="ARBA00022692"/>
    </source>
</evidence>
<proteinExistence type="inferred from homology"/>
<keyword evidence="6 10" id="KW-1133">Transmembrane helix</keyword>
<feature type="transmembrane region" description="Helical" evidence="10">
    <location>
        <begin position="51"/>
        <end position="72"/>
    </location>
</feature>
<comment type="caution">
    <text evidence="12">The sequence shown here is derived from an EMBL/GenBank/DDBJ whole genome shotgun (WGS) entry which is preliminary data.</text>
</comment>
<dbReference type="EMBL" id="JABSTV010001251">
    <property type="protein sequence ID" value="KAH7951589.1"/>
    <property type="molecule type" value="Genomic_DNA"/>
</dbReference>
<feature type="transmembrane region" description="Helical" evidence="10">
    <location>
        <begin position="511"/>
        <end position="533"/>
    </location>
</feature>
<protein>
    <recommendedName>
        <fullName evidence="11">Major facilitator superfamily (MFS) profile domain-containing protein</fullName>
    </recommendedName>
</protein>
<feature type="transmembrane region" description="Helical" evidence="10">
    <location>
        <begin position="308"/>
        <end position="331"/>
    </location>
</feature>
<keyword evidence="2" id="KW-0813">Transport</keyword>
<feature type="transmembrane region" description="Helical" evidence="10">
    <location>
        <begin position="469"/>
        <end position="491"/>
    </location>
</feature>
<feature type="transmembrane region" description="Helical" evidence="10">
    <location>
        <begin position="162"/>
        <end position="184"/>
    </location>
</feature>
<accession>A0A9D4PSJ2</accession>
<dbReference type="PRINTS" id="PR00171">
    <property type="entry name" value="SUGRTRNSPORT"/>
</dbReference>
<dbReference type="AlphaFoldDB" id="A0A9D4PSJ2"/>
<feature type="transmembrane region" description="Helical" evidence="10">
    <location>
        <begin position="79"/>
        <end position="97"/>
    </location>
</feature>
<keyword evidence="7 10" id="KW-0472">Membrane</keyword>
<feature type="transmembrane region" description="Helical" evidence="10">
    <location>
        <begin position="619"/>
        <end position="642"/>
    </location>
</feature>
<feature type="transmembrane region" description="Helical" evidence="10">
    <location>
        <begin position="869"/>
        <end position="888"/>
    </location>
</feature>
<dbReference type="FunFam" id="1.20.1250.20:FF:000218">
    <property type="entry name" value="facilitated trehalose transporter Tret1"/>
    <property type="match status" value="1"/>
</dbReference>
<dbReference type="VEuPathDB" id="VectorBase:RSAN_034173"/>
<organism evidence="12 13">
    <name type="scientific">Rhipicephalus sanguineus</name>
    <name type="common">Brown dog tick</name>
    <name type="synonym">Ixodes sanguineus</name>
    <dbReference type="NCBI Taxonomy" id="34632"/>
    <lineage>
        <taxon>Eukaryota</taxon>
        <taxon>Metazoa</taxon>
        <taxon>Ecdysozoa</taxon>
        <taxon>Arthropoda</taxon>
        <taxon>Chelicerata</taxon>
        <taxon>Arachnida</taxon>
        <taxon>Acari</taxon>
        <taxon>Parasitiformes</taxon>
        <taxon>Ixodida</taxon>
        <taxon>Ixodoidea</taxon>
        <taxon>Ixodidae</taxon>
        <taxon>Rhipicephalinae</taxon>
        <taxon>Rhipicephalus</taxon>
        <taxon>Rhipicephalus</taxon>
    </lineage>
</organism>
<dbReference type="InterPro" id="IPR020846">
    <property type="entry name" value="MFS_dom"/>
</dbReference>
<dbReference type="FunFam" id="1.20.1250.20:FF:000055">
    <property type="entry name" value="Facilitated trehalose transporter Tret1-2 homolog"/>
    <property type="match status" value="1"/>
</dbReference>
<evidence type="ECO:0000256" key="6">
    <source>
        <dbReference type="ARBA" id="ARBA00022989"/>
    </source>
</evidence>
<feature type="transmembrane region" description="Helical" evidence="10">
    <location>
        <begin position="343"/>
        <end position="368"/>
    </location>
</feature>
<feature type="transmembrane region" description="Helical" evidence="10">
    <location>
        <begin position="12"/>
        <end position="31"/>
    </location>
</feature>
<feature type="transmembrane region" description="Helical" evidence="10">
    <location>
        <begin position="837"/>
        <end position="854"/>
    </location>
</feature>
<reference evidence="12" key="1">
    <citation type="journal article" date="2020" name="Cell">
        <title>Large-Scale Comparative Analyses of Tick Genomes Elucidate Their Genetic Diversity and Vector Capacities.</title>
        <authorList>
            <consortium name="Tick Genome and Microbiome Consortium (TIGMIC)"/>
            <person name="Jia N."/>
            <person name="Wang J."/>
            <person name="Shi W."/>
            <person name="Du L."/>
            <person name="Sun Y."/>
            <person name="Zhan W."/>
            <person name="Jiang J.F."/>
            <person name="Wang Q."/>
            <person name="Zhang B."/>
            <person name="Ji P."/>
            <person name="Bell-Sakyi L."/>
            <person name="Cui X.M."/>
            <person name="Yuan T.T."/>
            <person name="Jiang B.G."/>
            <person name="Yang W.F."/>
            <person name="Lam T.T."/>
            <person name="Chang Q.C."/>
            <person name="Ding S.J."/>
            <person name="Wang X.J."/>
            <person name="Zhu J.G."/>
            <person name="Ruan X.D."/>
            <person name="Zhao L."/>
            <person name="Wei J.T."/>
            <person name="Ye R.Z."/>
            <person name="Que T.C."/>
            <person name="Du C.H."/>
            <person name="Zhou Y.H."/>
            <person name="Cheng J.X."/>
            <person name="Dai P.F."/>
            <person name="Guo W.B."/>
            <person name="Han X.H."/>
            <person name="Huang E.J."/>
            <person name="Li L.F."/>
            <person name="Wei W."/>
            <person name="Gao Y.C."/>
            <person name="Liu J.Z."/>
            <person name="Shao H.Z."/>
            <person name="Wang X."/>
            <person name="Wang C.C."/>
            <person name="Yang T.C."/>
            <person name="Huo Q.B."/>
            <person name="Li W."/>
            <person name="Chen H.Y."/>
            <person name="Chen S.E."/>
            <person name="Zhou L.G."/>
            <person name="Ni X.B."/>
            <person name="Tian J.H."/>
            <person name="Sheng Y."/>
            <person name="Liu T."/>
            <person name="Pan Y.S."/>
            <person name="Xia L.Y."/>
            <person name="Li J."/>
            <person name="Zhao F."/>
            <person name="Cao W.C."/>
        </authorList>
    </citation>
    <scope>NUCLEOTIDE SEQUENCE</scope>
    <source>
        <strain evidence="12">Rsan-2018</strain>
    </source>
</reference>
<dbReference type="SUPFAM" id="SSF103473">
    <property type="entry name" value="MFS general substrate transporter"/>
    <property type="match status" value="2"/>
</dbReference>
<comment type="similarity">
    <text evidence="9">Belongs to the major facilitator superfamily. Sugar transporter (TC 2.A.1.1) family. Trehalose transporter subfamily.</text>
</comment>
<feature type="domain" description="Major facilitator superfamily (MFS) profile" evidence="11">
    <location>
        <begin position="14"/>
        <end position="435"/>
    </location>
</feature>
<keyword evidence="4" id="KW-0762">Sugar transport</keyword>
<evidence type="ECO:0000256" key="7">
    <source>
        <dbReference type="ARBA" id="ARBA00023136"/>
    </source>
</evidence>
<comment type="subcellular location">
    <subcellularLocation>
        <location evidence="1">Cell membrane</location>
        <topology evidence="1">Multi-pass membrane protein</topology>
    </subcellularLocation>
</comment>
<feature type="transmembrane region" description="Helical" evidence="10">
    <location>
        <begin position="765"/>
        <end position="787"/>
    </location>
</feature>
<feature type="transmembrane region" description="Helical" evidence="10">
    <location>
        <begin position="701"/>
        <end position="721"/>
    </location>
</feature>